<dbReference type="InterPro" id="IPR027417">
    <property type="entry name" value="P-loop_NTPase"/>
</dbReference>
<sequence length="516" mass="57745">MADTDRIPRSKHSFSRNFDYSSLDFLQRRQQKLIDATGLAKPDSRIDPYLPSRLVVCGDYFPWKSSLLQYVTGIPFPHYRGMPTRFATEIVCRRSVNEKVSVRIIPDHDRSPSEKITLSRFGQNVGHFTLDGFSSVISDAGRAIRVVPSTKSEIFGDVLQIEISGPDKPQLTIVDLPDYIHSFEKFEDRVRSLCWKYIADPRTIILAVIPNRYRTIGIITEPVTLYPGTNLECEDVSLAMGAGIGIGFPVPCHILNSASAEIPTVVTAERILVDIDFIKQGIWKWSPKNVVSLRLRLSRLLLDQTKNVIIARRLADSLNISAMARGALQWMSSFIVNQHLSYTLKYWSENVCRLAKDSHSLSARELSVLKSIGNKHTRDAIAAKIREFSAPVTDNLSSKGPPSFQNLHPSTVDNDVHFPPEAPELFSKPEHPGIHVDSGSASDFEFSKSGCSDDLEGEDESSEVQSIVGVINYLTSEKVVEMYTTAIVNSFTPVLMAQRNESLLMILTEYGLLRPF</sequence>
<name>A0ABR3GDS0_9PEZI</name>
<evidence type="ECO:0000313" key="2">
    <source>
        <dbReference type="EMBL" id="KAL0634116.1"/>
    </source>
</evidence>
<comment type="caution">
    <text evidence="2">The sequence shown here is derived from an EMBL/GenBank/DDBJ whole genome shotgun (WGS) entry which is preliminary data.</text>
</comment>
<reference evidence="2 3" key="1">
    <citation type="submission" date="2024-02" db="EMBL/GenBank/DDBJ databases">
        <title>Discinaceae phylogenomics.</title>
        <authorList>
            <person name="Dirks A.C."/>
            <person name="James T.Y."/>
        </authorList>
    </citation>
    <scope>NUCLEOTIDE SEQUENCE [LARGE SCALE GENOMIC DNA]</scope>
    <source>
        <strain evidence="2 3">ACD0624</strain>
    </source>
</reference>
<accession>A0ABR3GDS0</accession>
<protein>
    <recommendedName>
        <fullName evidence="1">Dynamin N-terminal domain-containing protein</fullName>
    </recommendedName>
</protein>
<keyword evidence="3" id="KW-1185">Reference proteome</keyword>
<evidence type="ECO:0000259" key="1">
    <source>
        <dbReference type="Pfam" id="PF00350"/>
    </source>
</evidence>
<organism evidence="2 3">
    <name type="scientific">Discina gigas</name>
    <dbReference type="NCBI Taxonomy" id="1032678"/>
    <lineage>
        <taxon>Eukaryota</taxon>
        <taxon>Fungi</taxon>
        <taxon>Dikarya</taxon>
        <taxon>Ascomycota</taxon>
        <taxon>Pezizomycotina</taxon>
        <taxon>Pezizomycetes</taxon>
        <taxon>Pezizales</taxon>
        <taxon>Discinaceae</taxon>
        <taxon>Discina</taxon>
    </lineage>
</organism>
<gene>
    <name evidence="2" type="ORF">Q9L58_006995</name>
</gene>
<evidence type="ECO:0000313" key="3">
    <source>
        <dbReference type="Proteomes" id="UP001447188"/>
    </source>
</evidence>
<proteinExistence type="predicted"/>
<dbReference type="Proteomes" id="UP001447188">
    <property type="component" value="Unassembled WGS sequence"/>
</dbReference>
<dbReference type="Pfam" id="PF00350">
    <property type="entry name" value="Dynamin_N"/>
    <property type="match status" value="1"/>
</dbReference>
<feature type="domain" description="Dynamin N-terminal" evidence="1">
    <location>
        <begin position="54"/>
        <end position="210"/>
    </location>
</feature>
<dbReference type="EMBL" id="JBBBZM010000104">
    <property type="protein sequence ID" value="KAL0634116.1"/>
    <property type="molecule type" value="Genomic_DNA"/>
</dbReference>
<dbReference type="InterPro" id="IPR045063">
    <property type="entry name" value="Dynamin_N"/>
</dbReference>
<dbReference type="Gene3D" id="3.40.50.300">
    <property type="entry name" value="P-loop containing nucleotide triphosphate hydrolases"/>
    <property type="match status" value="1"/>
</dbReference>
<dbReference type="SUPFAM" id="SSF52540">
    <property type="entry name" value="P-loop containing nucleoside triphosphate hydrolases"/>
    <property type="match status" value="1"/>
</dbReference>